<evidence type="ECO:0000256" key="10">
    <source>
        <dbReference type="RuleBase" id="RU003615"/>
    </source>
</evidence>
<dbReference type="PANTHER" id="PTHR43447">
    <property type="entry name" value="ALPHA-AMYLASE"/>
    <property type="match status" value="1"/>
</dbReference>
<comment type="caution">
    <text evidence="13">The sequence shown here is derived from an EMBL/GenBank/DDBJ whole genome shotgun (WGS) entry which is preliminary data.</text>
</comment>
<dbReference type="EMBL" id="JACAZE010000016">
    <property type="protein sequence ID" value="KAF7296529.1"/>
    <property type="molecule type" value="Genomic_DNA"/>
</dbReference>
<dbReference type="OrthoDB" id="550577at2759"/>
<dbReference type="AlphaFoldDB" id="A0A8H6W237"/>
<evidence type="ECO:0000256" key="7">
    <source>
        <dbReference type="ARBA" id="ARBA00022837"/>
    </source>
</evidence>
<gene>
    <name evidence="13" type="ORF">HMN09_01059800</name>
</gene>
<keyword evidence="8" id="KW-0119">Carbohydrate metabolism</keyword>
<dbReference type="InterPro" id="IPR013780">
    <property type="entry name" value="Glyco_hydro_b"/>
</dbReference>
<comment type="similarity">
    <text evidence="3 10">Belongs to the glycosyl hydrolase 13 family.</text>
</comment>
<evidence type="ECO:0000256" key="3">
    <source>
        <dbReference type="ARBA" id="ARBA00008061"/>
    </source>
</evidence>
<keyword evidence="7" id="KW-0106">Calcium</keyword>
<dbReference type="InterPro" id="IPR006046">
    <property type="entry name" value="Alpha_amylase"/>
</dbReference>
<evidence type="ECO:0000256" key="8">
    <source>
        <dbReference type="ARBA" id="ARBA00023277"/>
    </source>
</evidence>
<organism evidence="13 14">
    <name type="scientific">Mycena chlorophos</name>
    <name type="common">Agaric fungus</name>
    <name type="synonym">Agaricus chlorophos</name>
    <dbReference type="NCBI Taxonomy" id="658473"/>
    <lineage>
        <taxon>Eukaryota</taxon>
        <taxon>Fungi</taxon>
        <taxon>Dikarya</taxon>
        <taxon>Basidiomycota</taxon>
        <taxon>Agaricomycotina</taxon>
        <taxon>Agaricomycetes</taxon>
        <taxon>Agaricomycetidae</taxon>
        <taxon>Agaricales</taxon>
        <taxon>Marasmiineae</taxon>
        <taxon>Mycenaceae</taxon>
        <taxon>Mycena</taxon>
    </lineage>
</organism>
<evidence type="ECO:0000256" key="6">
    <source>
        <dbReference type="ARBA" id="ARBA00022801"/>
    </source>
</evidence>
<name>A0A8H6W237_MYCCL</name>
<accession>A0A8H6W237</accession>
<dbReference type="SUPFAM" id="SSF51011">
    <property type="entry name" value="Glycosyl hydrolase domain"/>
    <property type="match status" value="1"/>
</dbReference>
<protein>
    <recommendedName>
        <fullName evidence="4">alpha-amylase</fullName>
        <ecNumber evidence="4">3.2.1.1</ecNumber>
    </recommendedName>
</protein>
<evidence type="ECO:0000259" key="11">
    <source>
        <dbReference type="SMART" id="SM00632"/>
    </source>
</evidence>
<keyword evidence="14" id="KW-1185">Reference proteome</keyword>
<evidence type="ECO:0000313" key="13">
    <source>
        <dbReference type="EMBL" id="KAF7296529.1"/>
    </source>
</evidence>
<dbReference type="GO" id="GO:0046872">
    <property type="term" value="F:metal ion binding"/>
    <property type="evidence" value="ECO:0007669"/>
    <property type="project" value="UniProtKB-KW"/>
</dbReference>
<keyword evidence="5" id="KW-0479">Metal-binding</keyword>
<evidence type="ECO:0000256" key="4">
    <source>
        <dbReference type="ARBA" id="ARBA00012595"/>
    </source>
</evidence>
<dbReference type="Pfam" id="PF02806">
    <property type="entry name" value="Alpha-amylase_C"/>
    <property type="match status" value="1"/>
</dbReference>
<dbReference type="EC" id="3.2.1.1" evidence="4"/>
<dbReference type="InterPro" id="IPR031319">
    <property type="entry name" value="A-amylase_C"/>
</dbReference>
<dbReference type="InterPro" id="IPR006047">
    <property type="entry name" value="GH13_cat_dom"/>
</dbReference>
<dbReference type="Gene3D" id="3.20.20.80">
    <property type="entry name" value="Glycosidases"/>
    <property type="match status" value="2"/>
</dbReference>
<keyword evidence="9" id="KW-0326">Glycosidase</keyword>
<comment type="cofactor">
    <cofactor evidence="2">
        <name>Ca(2+)</name>
        <dbReference type="ChEBI" id="CHEBI:29108"/>
    </cofactor>
</comment>
<comment type="catalytic activity">
    <reaction evidence="1">
        <text>Endohydrolysis of (1-&gt;4)-alpha-D-glucosidic linkages in polysaccharides containing three or more (1-&gt;4)-alpha-linked D-glucose units.</text>
        <dbReference type="EC" id="3.2.1.1"/>
    </reaction>
</comment>
<feature type="domain" description="Alpha-amylase C-terminal" evidence="11">
    <location>
        <begin position="450"/>
        <end position="535"/>
    </location>
</feature>
<dbReference type="InterPro" id="IPR017853">
    <property type="entry name" value="GH"/>
</dbReference>
<evidence type="ECO:0000256" key="9">
    <source>
        <dbReference type="ARBA" id="ARBA00023295"/>
    </source>
</evidence>
<evidence type="ECO:0000313" key="14">
    <source>
        <dbReference type="Proteomes" id="UP000613580"/>
    </source>
</evidence>
<proteinExistence type="inferred from homology"/>
<keyword evidence="6" id="KW-0378">Hydrolase</keyword>
<reference evidence="13" key="1">
    <citation type="submission" date="2020-05" db="EMBL/GenBank/DDBJ databases">
        <title>Mycena genomes resolve the evolution of fungal bioluminescence.</title>
        <authorList>
            <person name="Tsai I.J."/>
        </authorList>
    </citation>
    <scope>NUCLEOTIDE SEQUENCE</scope>
    <source>
        <strain evidence="13">110903Hualien_Pintung</strain>
    </source>
</reference>
<evidence type="ECO:0000259" key="12">
    <source>
        <dbReference type="SMART" id="SM00642"/>
    </source>
</evidence>
<feature type="domain" description="Glycosyl hydrolase family 13 catalytic" evidence="12">
    <location>
        <begin position="41"/>
        <end position="441"/>
    </location>
</feature>
<sequence>MHVPSALKLTIVSSVIAALTCGVVGTRDFKKLRRAPAKANNTIVQLFEWPWDSVASECTSFIGPFGYGFVQVSPPQEHITGPEWWTVRNYTRKPIPSNVVIIAWLQDYQPVSYNLTSKRGTREQFANMVSTCQSAGVGVIADGAYVRRVAIVVVRAELTAGAFLVVMNHLTGGPNGSSVGTGFAGSSFSKYSYPLYNEENFHYCDGTVAATITDFNNLTQVRTCELVGLSDLDQSQPAVQATLVAYMSDLLSLARFFLGVSGFRVDAARHMDPNDLKTMFSQLNGAPYITQEVTSGGASTPDEYTGNGDIIEFDATAFIQAAFTGSSGSVSNLVTPVPLNTPWDIVNSTSANVIMANQDTERSGASLTSESPNNAYILSAIFLLGFNYGTPTIFSGYNFSGDFNLGAPQNASGFTEAITCFQNGFRCEHRFIAIANMNLFHNAVEGQDLRDVAVGTTQQVAFGRGTNGFLVLNNDATTWTQTFNTSLPAGDYCDIIYDTDTSPTTCSGPTVTVSSDGTFSASINAFDALALYNSA</sequence>
<dbReference type="Gene3D" id="2.60.40.1180">
    <property type="entry name" value="Golgi alpha-mannosidase II"/>
    <property type="match status" value="1"/>
</dbReference>
<dbReference type="GO" id="GO:0004556">
    <property type="term" value="F:alpha-amylase activity"/>
    <property type="evidence" value="ECO:0007669"/>
    <property type="project" value="UniProtKB-EC"/>
</dbReference>
<dbReference type="GO" id="GO:0005975">
    <property type="term" value="P:carbohydrate metabolic process"/>
    <property type="evidence" value="ECO:0007669"/>
    <property type="project" value="InterPro"/>
</dbReference>
<dbReference type="SMART" id="SM00632">
    <property type="entry name" value="Aamy_C"/>
    <property type="match status" value="1"/>
</dbReference>
<evidence type="ECO:0000256" key="5">
    <source>
        <dbReference type="ARBA" id="ARBA00022723"/>
    </source>
</evidence>
<dbReference type="InterPro" id="IPR006048">
    <property type="entry name" value="A-amylase/branching_C"/>
</dbReference>
<evidence type="ECO:0000256" key="2">
    <source>
        <dbReference type="ARBA" id="ARBA00001913"/>
    </source>
</evidence>
<dbReference type="PRINTS" id="PR00110">
    <property type="entry name" value="ALPHAAMYLASE"/>
</dbReference>
<evidence type="ECO:0000256" key="1">
    <source>
        <dbReference type="ARBA" id="ARBA00000548"/>
    </source>
</evidence>
<dbReference type="SUPFAM" id="SSF51445">
    <property type="entry name" value="(Trans)glycosidases"/>
    <property type="match status" value="1"/>
</dbReference>
<dbReference type="Proteomes" id="UP000613580">
    <property type="component" value="Unassembled WGS sequence"/>
</dbReference>
<dbReference type="SMART" id="SM00642">
    <property type="entry name" value="Aamy"/>
    <property type="match status" value="1"/>
</dbReference>